<gene>
    <name evidence="2" type="ORF">CERZMDRAFT_107588</name>
</gene>
<protein>
    <submittedName>
        <fullName evidence="2">Uncharacterized protein</fullName>
    </submittedName>
</protein>
<dbReference type="EMBL" id="ML992698">
    <property type="protein sequence ID" value="KAF2208013.1"/>
    <property type="molecule type" value="Genomic_DNA"/>
</dbReference>
<reference evidence="2" key="1">
    <citation type="journal article" date="2020" name="Stud. Mycol.">
        <title>101 Dothideomycetes genomes: a test case for predicting lifestyles and emergence of pathogens.</title>
        <authorList>
            <person name="Haridas S."/>
            <person name="Albert R."/>
            <person name="Binder M."/>
            <person name="Bloem J."/>
            <person name="Labutti K."/>
            <person name="Salamov A."/>
            <person name="Andreopoulos B."/>
            <person name="Baker S."/>
            <person name="Barry K."/>
            <person name="Bills G."/>
            <person name="Bluhm B."/>
            <person name="Cannon C."/>
            <person name="Castanera R."/>
            <person name="Culley D."/>
            <person name="Daum C."/>
            <person name="Ezra D."/>
            <person name="Gonzalez J."/>
            <person name="Henrissat B."/>
            <person name="Kuo A."/>
            <person name="Liang C."/>
            <person name="Lipzen A."/>
            <person name="Lutzoni F."/>
            <person name="Magnuson J."/>
            <person name="Mondo S."/>
            <person name="Nolan M."/>
            <person name="Ohm R."/>
            <person name="Pangilinan J."/>
            <person name="Park H.-J."/>
            <person name="Ramirez L."/>
            <person name="Alfaro M."/>
            <person name="Sun H."/>
            <person name="Tritt A."/>
            <person name="Yoshinaga Y."/>
            <person name="Zwiers L.-H."/>
            <person name="Turgeon B."/>
            <person name="Goodwin S."/>
            <person name="Spatafora J."/>
            <person name="Crous P."/>
            <person name="Grigoriev I."/>
        </authorList>
    </citation>
    <scope>NUCLEOTIDE SEQUENCE</scope>
    <source>
        <strain evidence="2">SCOH1-5</strain>
    </source>
</reference>
<feature type="compositionally biased region" description="Basic and acidic residues" evidence="1">
    <location>
        <begin position="48"/>
        <end position="58"/>
    </location>
</feature>
<proteinExistence type="predicted"/>
<dbReference type="AlphaFoldDB" id="A0A6A6F3H6"/>
<feature type="region of interest" description="Disordered" evidence="1">
    <location>
        <begin position="19"/>
        <end position="90"/>
    </location>
</feature>
<feature type="compositionally biased region" description="Acidic residues" evidence="1">
    <location>
        <begin position="71"/>
        <end position="83"/>
    </location>
</feature>
<feature type="compositionally biased region" description="Polar residues" evidence="1">
    <location>
        <begin position="25"/>
        <end position="46"/>
    </location>
</feature>
<evidence type="ECO:0000256" key="1">
    <source>
        <dbReference type="SAM" id="MobiDB-lite"/>
    </source>
</evidence>
<organism evidence="2 3">
    <name type="scientific">Cercospora zeae-maydis SCOH1-5</name>
    <dbReference type="NCBI Taxonomy" id="717836"/>
    <lineage>
        <taxon>Eukaryota</taxon>
        <taxon>Fungi</taxon>
        <taxon>Dikarya</taxon>
        <taxon>Ascomycota</taxon>
        <taxon>Pezizomycotina</taxon>
        <taxon>Dothideomycetes</taxon>
        <taxon>Dothideomycetidae</taxon>
        <taxon>Mycosphaerellales</taxon>
        <taxon>Mycosphaerellaceae</taxon>
        <taxon>Cercospora</taxon>
    </lineage>
</organism>
<evidence type="ECO:0000313" key="2">
    <source>
        <dbReference type="EMBL" id="KAF2208013.1"/>
    </source>
</evidence>
<name>A0A6A6F3H6_9PEZI</name>
<feature type="region of interest" description="Disordered" evidence="1">
    <location>
        <begin position="409"/>
        <end position="452"/>
    </location>
</feature>
<dbReference type="Proteomes" id="UP000799539">
    <property type="component" value="Unassembled WGS sequence"/>
</dbReference>
<sequence length="452" mass="50632">MLLRPRRTPITAALRMSSPLKSFESVLSGTPYDSASPLRSTTPSTEPSDERDALEHNKTATALQPRREEAAAVEEEEEEEGEEGGSSSRDVTARIVEAYQQLSSGAALTPPPSPDGDRIWEGVDVRQLEAALDPRSAPAQHQTAARWRIDKAREEYDDGGHRLRLRMPSAIHDAFSSEVGALLLARIRDAASLHSDPRVRELEHRAERRGTSDVELETNKCKYSPDWSLGFRRAGFFGHTDDNEEEEENEDEQMISDAQYHEAEDETMATGAYPSLVLECAFANPLDDDKAINYIEMSGGWIRTVIYLEIEYRDPQERLSNSTPFALHLSVFKLVRATPLDDTVSDTPCFAPRKVVDREPVTWQTKGALCLQWGDLLHSLVDVDGAISISFRELRQRLNHAAALQRQCDRHQAAGNTPSLPPFILQKRQRTDDDDAQTTSTSKRSRRPNNST</sequence>
<accession>A0A6A6F3H6</accession>
<feature type="compositionally biased region" description="Basic residues" evidence="1">
    <location>
        <begin position="443"/>
        <end position="452"/>
    </location>
</feature>
<evidence type="ECO:0000313" key="3">
    <source>
        <dbReference type="Proteomes" id="UP000799539"/>
    </source>
</evidence>
<keyword evidence="3" id="KW-1185">Reference proteome</keyword>
<dbReference type="OrthoDB" id="3801251at2759"/>